<dbReference type="Proteomes" id="UP000053240">
    <property type="component" value="Unassembled WGS sequence"/>
</dbReference>
<keyword evidence="3" id="KW-1185">Reference proteome</keyword>
<reference evidence="2 3" key="1">
    <citation type="journal article" date="2015" name="Nat. Commun.">
        <title>Outbred genome sequencing and CRISPR/Cas9 gene editing in butterflies.</title>
        <authorList>
            <person name="Li X."/>
            <person name="Fan D."/>
            <person name="Zhang W."/>
            <person name="Liu G."/>
            <person name="Zhang L."/>
            <person name="Zhao L."/>
            <person name="Fang X."/>
            <person name="Chen L."/>
            <person name="Dong Y."/>
            <person name="Chen Y."/>
            <person name="Ding Y."/>
            <person name="Zhao R."/>
            <person name="Feng M."/>
            <person name="Zhu Y."/>
            <person name="Feng Y."/>
            <person name="Jiang X."/>
            <person name="Zhu D."/>
            <person name="Xiang H."/>
            <person name="Feng X."/>
            <person name="Li S."/>
            <person name="Wang J."/>
            <person name="Zhang G."/>
            <person name="Kronforst M.R."/>
            <person name="Wang W."/>
        </authorList>
    </citation>
    <scope>NUCLEOTIDE SEQUENCE [LARGE SCALE GENOMIC DNA]</scope>
    <source>
        <strain evidence="2">Ya'a_city_454_Pm</strain>
        <tissue evidence="2">Whole body</tissue>
    </source>
</reference>
<evidence type="ECO:0000256" key="1">
    <source>
        <dbReference type="SAM" id="SignalP"/>
    </source>
</evidence>
<dbReference type="EMBL" id="KQ461154">
    <property type="protein sequence ID" value="KPJ08494.1"/>
    <property type="molecule type" value="Genomic_DNA"/>
</dbReference>
<evidence type="ECO:0000313" key="2">
    <source>
        <dbReference type="EMBL" id="KPJ08494.1"/>
    </source>
</evidence>
<feature type="signal peptide" evidence="1">
    <location>
        <begin position="1"/>
        <end position="20"/>
    </location>
</feature>
<organism evidence="2 3">
    <name type="scientific">Papilio machaon</name>
    <name type="common">Old World swallowtail butterfly</name>
    <dbReference type="NCBI Taxonomy" id="76193"/>
    <lineage>
        <taxon>Eukaryota</taxon>
        <taxon>Metazoa</taxon>
        <taxon>Ecdysozoa</taxon>
        <taxon>Arthropoda</taxon>
        <taxon>Hexapoda</taxon>
        <taxon>Insecta</taxon>
        <taxon>Pterygota</taxon>
        <taxon>Neoptera</taxon>
        <taxon>Endopterygota</taxon>
        <taxon>Lepidoptera</taxon>
        <taxon>Glossata</taxon>
        <taxon>Ditrysia</taxon>
        <taxon>Papilionoidea</taxon>
        <taxon>Papilionidae</taxon>
        <taxon>Papilioninae</taxon>
        <taxon>Papilio</taxon>
    </lineage>
</organism>
<feature type="chain" id="PRO_5008264609" evidence="1">
    <location>
        <begin position="21"/>
        <end position="98"/>
    </location>
</feature>
<gene>
    <name evidence="2" type="ORF">RR48_12247</name>
</gene>
<accession>A0A194QT49</accession>
<dbReference type="AlphaFoldDB" id="A0A194QT49"/>
<evidence type="ECO:0000313" key="3">
    <source>
        <dbReference type="Proteomes" id="UP000053240"/>
    </source>
</evidence>
<sequence>MASKECWCVLYLCILHSAFSFNLEPRIPVIKYGEKGSYFGFSVAEHLTINSTSGDKTSWRELEGEVDLAEERSYRKWELCPHQGAQSQDPHAGPVLVG</sequence>
<keyword evidence="1" id="KW-0732">Signal</keyword>
<proteinExistence type="predicted"/>
<dbReference type="STRING" id="76193.A0A194QT49"/>
<name>A0A194QT49_PAPMA</name>
<protein>
    <submittedName>
        <fullName evidence="2">Uncharacterized protein</fullName>
    </submittedName>
</protein>
<dbReference type="InParanoid" id="A0A194QT49"/>